<name>A0A1I5SWS4_9FIRM</name>
<dbReference type="RefSeq" id="WP_092281925.1">
    <property type="nucleotide sequence ID" value="NZ_FOXR01000003.1"/>
</dbReference>
<dbReference type="InterPro" id="IPR054227">
    <property type="entry name" value="DUF6951"/>
</dbReference>
<protein>
    <submittedName>
        <fullName evidence="1">Uncharacterized protein</fullName>
    </submittedName>
</protein>
<evidence type="ECO:0000313" key="1">
    <source>
        <dbReference type="EMBL" id="SFP75189.1"/>
    </source>
</evidence>
<evidence type="ECO:0000313" key="2">
    <source>
        <dbReference type="Proteomes" id="UP000198577"/>
    </source>
</evidence>
<dbReference type="Proteomes" id="UP000198577">
    <property type="component" value="Unassembled WGS sequence"/>
</dbReference>
<sequence length="98" mass="11251">MCKYASRCALCNRTVEVQAQQQDVNTVEIKISSDCPNLQPLVNRPIHLDAIYEVIASKEQSLLYGLLKQYHRQIEDCTVYDIIKDSIGQNLGRYYELA</sequence>
<organism evidence="1 2">
    <name type="scientific">Caldicoprobacter faecalis</name>
    <dbReference type="NCBI Taxonomy" id="937334"/>
    <lineage>
        <taxon>Bacteria</taxon>
        <taxon>Bacillati</taxon>
        <taxon>Bacillota</taxon>
        <taxon>Clostridia</taxon>
        <taxon>Caldicoprobacterales</taxon>
        <taxon>Caldicoprobacteraceae</taxon>
        <taxon>Caldicoprobacter</taxon>
    </lineage>
</organism>
<dbReference type="OrthoDB" id="1807880at2"/>
<proteinExistence type="predicted"/>
<gene>
    <name evidence="1" type="ORF">SAMN05444406_10387</name>
</gene>
<dbReference type="EMBL" id="FOXR01000003">
    <property type="protein sequence ID" value="SFP75189.1"/>
    <property type="molecule type" value="Genomic_DNA"/>
</dbReference>
<dbReference type="AlphaFoldDB" id="A0A1I5SWS4"/>
<accession>A0A1I5SWS4</accession>
<reference evidence="1 2" key="1">
    <citation type="submission" date="2016-10" db="EMBL/GenBank/DDBJ databases">
        <authorList>
            <person name="de Groot N.N."/>
        </authorList>
    </citation>
    <scope>NUCLEOTIDE SEQUENCE [LARGE SCALE GENOMIC DNA]</scope>
    <source>
        <strain evidence="1 2">DSM 20678</strain>
    </source>
</reference>
<keyword evidence="2" id="KW-1185">Reference proteome</keyword>
<dbReference type="Pfam" id="PF22263">
    <property type="entry name" value="DUF6951"/>
    <property type="match status" value="1"/>
</dbReference>